<reference evidence="1 2" key="1">
    <citation type="submission" date="2016-04" db="EMBL/GenBank/DDBJ databases">
        <title>Genome analyses suggest a sexual origin of heterokaryosis in a supposedly ancient asexual fungus.</title>
        <authorList>
            <person name="Ropars J."/>
            <person name="Sedzielewska K."/>
            <person name="Noel J."/>
            <person name="Charron P."/>
            <person name="Farinelli L."/>
            <person name="Marton T."/>
            <person name="Kruger M."/>
            <person name="Pelin A."/>
            <person name="Brachmann A."/>
            <person name="Corradi N."/>
        </authorList>
    </citation>
    <scope>NUCLEOTIDE SEQUENCE [LARGE SCALE GENOMIC DNA]</scope>
    <source>
        <strain evidence="1 2">A5</strain>
    </source>
</reference>
<dbReference type="VEuPathDB" id="FungiDB:RhiirFUN_012453"/>
<name>A0A2N0NV52_9GLOM</name>
<evidence type="ECO:0000313" key="2">
    <source>
        <dbReference type="Proteomes" id="UP000232722"/>
    </source>
</evidence>
<dbReference type="Gene3D" id="1.10.150.50">
    <property type="entry name" value="Transcription Factor, Ets-1"/>
    <property type="match status" value="1"/>
</dbReference>
<proteinExistence type="predicted"/>
<evidence type="ECO:0000313" key="1">
    <source>
        <dbReference type="EMBL" id="PKB98447.1"/>
    </source>
</evidence>
<organism evidence="1 2">
    <name type="scientific">Rhizophagus irregularis</name>
    <dbReference type="NCBI Taxonomy" id="588596"/>
    <lineage>
        <taxon>Eukaryota</taxon>
        <taxon>Fungi</taxon>
        <taxon>Fungi incertae sedis</taxon>
        <taxon>Mucoromycota</taxon>
        <taxon>Glomeromycotina</taxon>
        <taxon>Glomeromycetes</taxon>
        <taxon>Glomerales</taxon>
        <taxon>Glomeraceae</taxon>
        <taxon>Rhizophagus</taxon>
    </lineage>
</organism>
<dbReference type="VEuPathDB" id="FungiDB:RhiirA1_402419"/>
<dbReference type="AlphaFoldDB" id="A0A2N0NV52"/>
<reference evidence="1 2" key="2">
    <citation type="submission" date="2017-09" db="EMBL/GenBank/DDBJ databases">
        <title>Extensive intraspecific genome diversity in a model arbuscular mycorrhizal fungus.</title>
        <authorList>
            <person name="Chen E.C."/>
            <person name="Morin E."/>
            <person name="Beaudet D."/>
            <person name="Noel J."/>
            <person name="Ndikumana S."/>
            <person name="Charron P."/>
            <person name="St-Onge C."/>
            <person name="Giorgi J."/>
            <person name="Grigoriev I.V."/>
            <person name="Roux C."/>
            <person name="Martin F.M."/>
            <person name="Corradi N."/>
        </authorList>
    </citation>
    <scope>NUCLEOTIDE SEQUENCE [LARGE SCALE GENOMIC DNA]</scope>
    <source>
        <strain evidence="1 2">A5</strain>
    </source>
</reference>
<evidence type="ECO:0008006" key="3">
    <source>
        <dbReference type="Google" id="ProtNLM"/>
    </source>
</evidence>
<protein>
    <recommendedName>
        <fullName evidence="3">SAM domain-containing protein</fullName>
    </recommendedName>
</protein>
<dbReference type="Proteomes" id="UP000232722">
    <property type="component" value="Unassembled WGS sequence"/>
</dbReference>
<dbReference type="EMBL" id="LLXJ01002628">
    <property type="protein sequence ID" value="PKB98447.1"/>
    <property type="molecule type" value="Genomic_DNA"/>
</dbReference>
<comment type="caution">
    <text evidence="1">The sequence shown here is derived from an EMBL/GenBank/DDBJ whole genome shotgun (WGS) entry which is preliminary data.</text>
</comment>
<dbReference type="OrthoDB" id="2314883at2759"/>
<gene>
    <name evidence="1" type="ORF">RhiirA5_431367</name>
</gene>
<dbReference type="SUPFAM" id="SSF47769">
    <property type="entry name" value="SAM/Pointed domain"/>
    <property type="match status" value="1"/>
</dbReference>
<accession>A0A2N0NV52</accession>
<dbReference type="InterPro" id="IPR013761">
    <property type="entry name" value="SAM/pointed_sf"/>
</dbReference>
<sequence length="227" mass="26171">MVKLSAEGIKSLHDTDSLVQCLKEAGLNKRALDFLQEQHISGEDFLELTYNELDSRGLELGPMKSILRTIDKINKTEQVNNDIDESLIQSFEEFSVKEIAAETHKGYSESTLKQLCEKNILKKNDRLYYRRRFGPQANNKIVSCLCRIEKADNDGLSVVMHIKDEKRLGQKLSSMTDLENKILDEIYEVDKNKSVPKDQWPKVFDEPFDHFGFLRPMTLSSFKKNHG</sequence>